<dbReference type="OrthoDB" id="7582689at2"/>
<proteinExistence type="predicted"/>
<evidence type="ECO:0000313" key="1">
    <source>
        <dbReference type="EMBL" id="TMM49698.1"/>
    </source>
</evidence>
<protein>
    <submittedName>
        <fullName evidence="1">Uncharacterized protein</fullName>
    </submittedName>
</protein>
<dbReference type="RefSeq" id="WP_138615261.1">
    <property type="nucleotide sequence ID" value="NZ_VCAO01000001.1"/>
</dbReference>
<accession>A0A5S3P8E2</accession>
<reference evidence="1 2" key="1">
    <citation type="submission" date="2019-05" db="EMBL/GenBank/DDBJ databases">
        <title>Erythrobacter marisflavi sp. nov., isolated from isolated from water of an estuary environment.</title>
        <authorList>
            <person name="Yoon J.-H."/>
        </authorList>
    </citation>
    <scope>NUCLEOTIDE SEQUENCE [LARGE SCALE GENOMIC DNA]</scope>
    <source>
        <strain evidence="1 2">KEM-5</strain>
    </source>
</reference>
<comment type="caution">
    <text evidence="1">The sequence shown here is derived from an EMBL/GenBank/DDBJ whole genome shotgun (WGS) entry which is preliminary data.</text>
</comment>
<dbReference type="AlphaFoldDB" id="A0A5S3P8E2"/>
<evidence type="ECO:0000313" key="2">
    <source>
        <dbReference type="Proteomes" id="UP000309668"/>
    </source>
</evidence>
<sequence length="150" mass="16677">MADYAVEFQPMHDTENCGVSVLLAGAVKAGMFGVCEYSIERVSEEDCAPKAGQKADLWLLDKGRGYGFEFKQYCAHKPNNRDLGGQMHLAKLAAKTLPDEQDRVFGGVIAPVFPDDLEEELIEFAQYVDYPVQLNSAAGWSAFIFFDEVR</sequence>
<keyword evidence="2" id="KW-1185">Reference proteome</keyword>
<name>A0A5S3P8E2_9SPHN</name>
<gene>
    <name evidence="1" type="ORF">FEV51_00360</name>
</gene>
<organism evidence="1 2">
    <name type="scientific">Qipengyuania marisflavi</name>
    <dbReference type="NCBI Taxonomy" id="2486356"/>
    <lineage>
        <taxon>Bacteria</taxon>
        <taxon>Pseudomonadati</taxon>
        <taxon>Pseudomonadota</taxon>
        <taxon>Alphaproteobacteria</taxon>
        <taxon>Sphingomonadales</taxon>
        <taxon>Erythrobacteraceae</taxon>
        <taxon>Qipengyuania</taxon>
    </lineage>
</organism>
<dbReference type="Proteomes" id="UP000309668">
    <property type="component" value="Unassembled WGS sequence"/>
</dbReference>
<dbReference type="EMBL" id="VCAO01000001">
    <property type="protein sequence ID" value="TMM49698.1"/>
    <property type="molecule type" value="Genomic_DNA"/>
</dbReference>